<dbReference type="InterPro" id="IPR029069">
    <property type="entry name" value="HotDog_dom_sf"/>
</dbReference>
<organism evidence="3 4">
    <name type="scientific">Microbacterium faecale</name>
    <dbReference type="NCBI Taxonomy" id="1804630"/>
    <lineage>
        <taxon>Bacteria</taxon>
        <taxon>Bacillati</taxon>
        <taxon>Actinomycetota</taxon>
        <taxon>Actinomycetes</taxon>
        <taxon>Micrococcales</taxon>
        <taxon>Microbacteriaceae</taxon>
        <taxon>Microbacterium</taxon>
    </lineage>
</organism>
<dbReference type="PANTHER" id="PTHR42993">
    <property type="entry name" value="MAOC-LIKE DEHYDRATASE DOMAIN-CONTAINING PROTEIN"/>
    <property type="match status" value="1"/>
</dbReference>
<dbReference type="Gene3D" id="3.10.129.10">
    <property type="entry name" value="Hotdog Thioesterase"/>
    <property type="match status" value="1"/>
</dbReference>
<dbReference type="RefSeq" id="WP_188710832.1">
    <property type="nucleotide sequence ID" value="NZ_BMHO01000001.1"/>
</dbReference>
<dbReference type="Pfam" id="PF01575">
    <property type="entry name" value="MaoC_dehydratas"/>
    <property type="match status" value="1"/>
</dbReference>
<dbReference type="InterPro" id="IPR039375">
    <property type="entry name" value="NodN-like"/>
</dbReference>
<reference evidence="3" key="2">
    <citation type="submission" date="2020-09" db="EMBL/GenBank/DDBJ databases">
        <authorList>
            <person name="Sun Q."/>
            <person name="Zhou Y."/>
        </authorList>
    </citation>
    <scope>NUCLEOTIDE SEQUENCE</scope>
    <source>
        <strain evidence="3">CGMCC 1.15152</strain>
    </source>
</reference>
<dbReference type="SUPFAM" id="SSF54637">
    <property type="entry name" value="Thioesterase/thiol ester dehydrase-isomerase"/>
    <property type="match status" value="1"/>
</dbReference>
<dbReference type="EMBL" id="BMHO01000001">
    <property type="protein sequence ID" value="GGD28801.1"/>
    <property type="molecule type" value="Genomic_DNA"/>
</dbReference>
<accession>A0A916Y452</accession>
<protein>
    <submittedName>
        <fullName evidence="3">MaoC family dehydratase</fullName>
    </submittedName>
</protein>
<dbReference type="CDD" id="cd03450">
    <property type="entry name" value="NodN"/>
    <property type="match status" value="1"/>
</dbReference>
<reference evidence="3" key="1">
    <citation type="journal article" date="2014" name="Int. J. Syst. Evol. Microbiol.">
        <title>Complete genome sequence of Corynebacterium casei LMG S-19264T (=DSM 44701T), isolated from a smear-ripened cheese.</title>
        <authorList>
            <consortium name="US DOE Joint Genome Institute (JGI-PGF)"/>
            <person name="Walter F."/>
            <person name="Albersmeier A."/>
            <person name="Kalinowski J."/>
            <person name="Ruckert C."/>
        </authorList>
    </citation>
    <scope>NUCLEOTIDE SEQUENCE</scope>
    <source>
        <strain evidence="3">CGMCC 1.15152</strain>
    </source>
</reference>
<evidence type="ECO:0000259" key="2">
    <source>
        <dbReference type="Pfam" id="PF01575"/>
    </source>
</evidence>
<comment type="caution">
    <text evidence="3">The sequence shown here is derived from an EMBL/GenBank/DDBJ whole genome shotgun (WGS) entry which is preliminary data.</text>
</comment>
<keyword evidence="4" id="KW-1185">Reference proteome</keyword>
<sequence>MTTQTVVPYAEITSLEGRDLGFTDWFEITQDRVNTFADAVDDHQWIHVEPERATAESPFGGPIAHGFLSLSLATKFWSDLCDVEGVKTKVNYGLDKVRFVSPVAVGAKVRMNAVIAEVTEVKGNGYQLAVDHTFEVEGSERPAVITRSLYRFYA</sequence>
<dbReference type="PANTHER" id="PTHR42993:SF1">
    <property type="entry name" value="MAOC-LIKE DEHYDRATASE DOMAIN-CONTAINING PROTEIN"/>
    <property type="match status" value="1"/>
</dbReference>
<name>A0A916Y452_9MICO</name>
<evidence type="ECO:0000313" key="4">
    <source>
        <dbReference type="Proteomes" id="UP000633205"/>
    </source>
</evidence>
<comment type="similarity">
    <text evidence="1">Belongs to the enoyl-CoA hydratase/isomerase family.</text>
</comment>
<dbReference type="Proteomes" id="UP000633205">
    <property type="component" value="Unassembled WGS sequence"/>
</dbReference>
<dbReference type="InterPro" id="IPR002539">
    <property type="entry name" value="MaoC-like_dom"/>
</dbReference>
<proteinExistence type="inferred from homology"/>
<evidence type="ECO:0000313" key="3">
    <source>
        <dbReference type="EMBL" id="GGD28801.1"/>
    </source>
</evidence>
<dbReference type="AlphaFoldDB" id="A0A916Y452"/>
<feature type="domain" description="MaoC-like" evidence="2">
    <location>
        <begin position="16"/>
        <end position="124"/>
    </location>
</feature>
<evidence type="ECO:0000256" key="1">
    <source>
        <dbReference type="ARBA" id="ARBA00005254"/>
    </source>
</evidence>
<gene>
    <name evidence="3" type="ORF">GCM10010915_06100</name>
</gene>